<dbReference type="PANTHER" id="PTHR22983">
    <property type="entry name" value="PROTEIN KINASE RELATED"/>
    <property type="match status" value="1"/>
</dbReference>
<keyword evidence="3" id="KW-0808">Transferase</keyword>
<dbReference type="GO" id="GO:0005524">
    <property type="term" value="F:ATP binding"/>
    <property type="evidence" value="ECO:0007669"/>
    <property type="project" value="UniProtKB-KW"/>
</dbReference>
<dbReference type="GO" id="GO:0005737">
    <property type="term" value="C:cytoplasm"/>
    <property type="evidence" value="ECO:0007669"/>
    <property type="project" value="UniProtKB-ARBA"/>
</dbReference>
<dbReference type="GO" id="GO:0004674">
    <property type="term" value="F:protein serine/threonine kinase activity"/>
    <property type="evidence" value="ECO:0007669"/>
    <property type="project" value="UniProtKB-KW"/>
</dbReference>
<dbReference type="AlphaFoldDB" id="A0AAD7HEC5"/>
<dbReference type="InterPro" id="IPR016024">
    <property type="entry name" value="ARM-type_fold"/>
</dbReference>
<evidence type="ECO:0000256" key="7">
    <source>
        <dbReference type="ARBA" id="ARBA00022840"/>
    </source>
</evidence>
<sequence>MAVCLSSPRLERFKEVQHSTIRRPSYDDAKKRTIIPRLDSNDDSQVVAESACESILLSLRRRGKGGSGTPSKSLRKCFPQLERGTAVQDDNLRLVQPRPVQTDPHLGTTGTRYLETYRDIPTTIDAGRGNFENPTNAGGTGRGYRGTLLSPVIASACRGTLDTTQMRDRDREYDNKSLKINGEIILFHLVGDNDCNAGIKADKENGPSSKINGLHPVYLKALFASLRQDGVGSNPSEDVYALLVCFLLTVGWKTRRYFLFSVPETWIEPDYAKNAAVEACQRNAEEDGPINRSGPGVQPRSSRRRLSVSHDTVKSEIPQIVKMLGDSDREVRQSATGAFGKLANHSTAVFHDATKAGIPQIVEMLGDSDRELRESSTRTFGRLADHTTVVFDDSMKPGIPHIVEMLRATDREVKQSATRTFGKLADHVVFHDSMKPGIPHIVEMLRDTDREVRQSATRTFGKLADHALFHDTMKAGIPQIVEMLGDSDRELRESSTRTFGRVADHATAVFHDALKAGIPQITEMLGDSDREVRQSATYALGTLAPEFHLFYLVSSPLSRGAISGSHTVSASEFDRLCALCVLAIRLLQLCTFYIPASRTGHGVEAALFSLQVSAQRGGRGEGENRMNKIMGGKRKKVYAPHILHAIPYLDCWIPSLTQHLVRGASGVGNGTVSGARAHMHEGEEGVG</sequence>
<comment type="catalytic activity">
    <reaction evidence="9">
        <text>L-seryl-[protein] + ATP = O-phospho-L-seryl-[protein] + ADP + H(+)</text>
        <dbReference type="Rhea" id="RHEA:17989"/>
        <dbReference type="Rhea" id="RHEA-COMP:9863"/>
        <dbReference type="Rhea" id="RHEA-COMP:11604"/>
        <dbReference type="ChEBI" id="CHEBI:15378"/>
        <dbReference type="ChEBI" id="CHEBI:29999"/>
        <dbReference type="ChEBI" id="CHEBI:30616"/>
        <dbReference type="ChEBI" id="CHEBI:83421"/>
        <dbReference type="ChEBI" id="CHEBI:456216"/>
        <dbReference type="EC" id="2.7.11.1"/>
    </reaction>
</comment>
<dbReference type="Gene3D" id="1.25.10.10">
    <property type="entry name" value="Leucine-rich Repeat Variant"/>
    <property type="match status" value="2"/>
</dbReference>
<evidence type="ECO:0000256" key="5">
    <source>
        <dbReference type="ARBA" id="ARBA00022741"/>
    </source>
</evidence>
<evidence type="ECO:0000256" key="11">
    <source>
        <dbReference type="SAM" id="MobiDB-lite"/>
    </source>
</evidence>
<name>A0AAD7HEC5_9AGAR</name>
<dbReference type="PROSITE" id="PS50077">
    <property type="entry name" value="HEAT_REPEAT"/>
    <property type="match status" value="1"/>
</dbReference>
<evidence type="ECO:0000256" key="6">
    <source>
        <dbReference type="ARBA" id="ARBA00022777"/>
    </source>
</evidence>
<keyword evidence="2" id="KW-0723">Serine/threonine-protein kinase</keyword>
<comment type="caution">
    <text evidence="12">The sequence shown here is derived from an EMBL/GenBank/DDBJ whole genome shotgun (WGS) entry which is preliminary data.</text>
</comment>
<feature type="region of interest" description="Disordered" evidence="11">
    <location>
        <begin position="283"/>
        <end position="312"/>
    </location>
</feature>
<evidence type="ECO:0000256" key="3">
    <source>
        <dbReference type="ARBA" id="ARBA00022679"/>
    </source>
</evidence>
<evidence type="ECO:0000256" key="10">
    <source>
        <dbReference type="PROSITE-ProRule" id="PRU00103"/>
    </source>
</evidence>
<comment type="catalytic activity">
    <reaction evidence="8">
        <text>L-threonyl-[protein] + ATP = O-phospho-L-threonyl-[protein] + ADP + H(+)</text>
        <dbReference type="Rhea" id="RHEA:46608"/>
        <dbReference type="Rhea" id="RHEA-COMP:11060"/>
        <dbReference type="Rhea" id="RHEA-COMP:11605"/>
        <dbReference type="ChEBI" id="CHEBI:15378"/>
        <dbReference type="ChEBI" id="CHEBI:30013"/>
        <dbReference type="ChEBI" id="CHEBI:30616"/>
        <dbReference type="ChEBI" id="CHEBI:61977"/>
        <dbReference type="ChEBI" id="CHEBI:456216"/>
        <dbReference type="EC" id="2.7.11.1"/>
    </reaction>
</comment>
<dbReference type="EC" id="2.7.11.1" evidence="1"/>
<evidence type="ECO:0000313" key="13">
    <source>
        <dbReference type="Proteomes" id="UP001215598"/>
    </source>
</evidence>
<organism evidence="12 13">
    <name type="scientific">Mycena metata</name>
    <dbReference type="NCBI Taxonomy" id="1033252"/>
    <lineage>
        <taxon>Eukaryota</taxon>
        <taxon>Fungi</taxon>
        <taxon>Dikarya</taxon>
        <taxon>Basidiomycota</taxon>
        <taxon>Agaricomycotina</taxon>
        <taxon>Agaricomycetes</taxon>
        <taxon>Agaricomycetidae</taxon>
        <taxon>Agaricales</taxon>
        <taxon>Marasmiineae</taxon>
        <taxon>Mycenaceae</taxon>
        <taxon>Mycena</taxon>
    </lineage>
</organism>
<evidence type="ECO:0000256" key="2">
    <source>
        <dbReference type="ARBA" id="ARBA00022527"/>
    </source>
</evidence>
<evidence type="ECO:0000313" key="12">
    <source>
        <dbReference type="EMBL" id="KAJ7718788.1"/>
    </source>
</evidence>
<protein>
    <recommendedName>
        <fullName evidence="1">non-specific serine/threonine protein kinase</fullName>
        <ecNumber evidence="1">2.7.11.1</ecNumber>
    </recommendedName>
</protein>
<proteinExistence type="predicted"/>
<feature type="repeat" description="HEAT" evidence="10">
    <location>
        <begin position="517"/>
        <end position="555"/>
    </location>
</feature>
<keyword evidence="4" id="KW-0677">Repeat</keyword>
<dbReference type="EMBL" id="JARKIB010000260">
    <property type="protein sequence ID" value="KAJ7718788.1"/>
    <property type="molecule type" value="Genomic_DNA"/>
</dbReference>
<keyword evidence="13" id="KW-1185">Reference proteome</keyword>
<gene>
    <name evidence="12" type="ORF">B0H16DRAFT_1700509</name>
</gene>
<accession>A0AAD7HEC5</accession>
<dbReference type="Pfam" id="PF02985">
    <property type="entry name" value="HEAT"/>
    <property type="match status" value="2"/>
</dbReference>
<keyword evidence="5" id="KW-0547">Nucleotide-binding</keyword>
<dbReference type="SUPFAM" id="SSF48371">
    <property type="entry name" value="ARM repeat"/>
    <property type="match status" value="1"/>
</dbReference>
<dbReference type="Pfam" id="PF13513">
    <property type="entry name" value="HEAT_EZ"/>
    <property type="match status" value="1"/>
</dbReference>
<dbReference type="InterPro" id="IPR000357">
    <property type="entry name" value="HEAT"/>
</dbReference>
<evidence type="ECO:0000256" key="9">
    <source>
        <dbReference type="ARBA" id="ARBA00048679"/>
    </source>
</evidence>
<dbReference type="Proteomes" id="UP001215598">
    <property type="component" value="Unassembled WGS sequence"/>
</dbReference>
<reference evidence="12" key="1">
    <citation type="submission" date="2023-03" db="EMBL/GenBank/DDBJ databases">
        <title>Massive genome expansion in bonnet fungi (Mycena s.s.) driven by repeated elements and novel gene families across ecological guilds.</title>
        <authorList>
            <consortium name="Lawrence Berkeley National Laboratory"/>
            <person name="Harder C.B."/>
            <person name="Miyauchi S."/>
            <person name="Viragh M."/>
            <person name="Kuo A."/>
            <person name="Thoen E."/>
            <person name="Andreopoulos B."/>
            <person name="Lu D."/>
            <person name="Skrede I."/>
            <person name="Drula E."/>
            <person name="Henrissat B."/>
            <person name="Morin E."/>
            <person name="Kohler A."/>
            <person name="Barry K."/>
            <person name="LaButti K."/>
            <person name="Morin E."/>
            <person name="Salamov A."/>
            <person name="Lipzen A."/>
            <person name="Mereny Z."/>
            <person name="Hegedus B."/>
            <person name="Baldrian P."/>
            <person name="Stursova M."/>
            <person name="Weitz H."/>
            <person name="Taylor A."/>
            <person name="Grigoriev I.V."/>
            <person name="Nagy L.G."/>
            <person name="Martin F."/>
            <person name="Kauserud H."/>
        </authorList>
    </citation>
    <scope>NUCLEOTIDE SEQUENCE</scope>
    <source>
        <strain evidence="12">CBHHK182m</strain>
    </source>
</reference>
<evidence type="ECO:0000256" key="4">
    <source>
        <dbReference type="ARBA" id="ARBA00022737"/>
    </source>
</evidence>
<dbReference type="InterPro" id="IPR011989">
    <property type="entry name" value="ARM-like"/>
</dbReference>
<dbReference type="PANTHER" id="PTHR22983:SF6">
    <property type="entry name" value="SERINE_THREONINE-PROTEIN KINASE 36"/>
    <property type="match status" value="1"/>
</dbReference>
<keyword evidence="6" id="KW-0418">Kinase</keyword>
<dbReference type="InterPro" id="IPR021133">
    <property type="entry name" value="HEAT_type_2"/>
</dbReference>
<keyword evidence="7" id="KW-0067">ATP-binding</keyword>
<evidence type="ECO:0000256" key="8">
    <source>
        <dbReference type="ARBA" id="ARBA00047899"/>
    </source>
</evidence>
<evidence type="ECO:0000256" key="1">
    <source>
        <dbReference type="ARBA" id="ARBA00012513"/>
    </source>
</evidence>